<feature type="transmembrane region" description="Helical" evidence="1">
    <location>
        <begin position="54"/>
        <end position="73"/>
    </location>
</feature>
<keyword evidence="1" id="KW-0472">Membrane</keyword>
<dbReference type="InterPro" id="IPR019421">
    <property type="entry name" value="7TM_GPCR_serpentine_rcpt_Srd"/>
</dbReference>
<evidence type="ECO:0000313" key="2">
    <source>
        <dbReference type="Proteomes" id="UP000025227"/>
    </source>
</evidence>
<feature type="transmembrane region" description="Helical" evidence="1">
    <location>
        <begin position="257"/>
        <end position="278"/>
    </location>
</feature>
<evidence type="ECO:0000256" key="1">
    <source>
        <dbReference type="SAM" id="Phobius"/>
    </source>
</evidence>
<evidence type="ECO:0000313" key="3">
    <source>
        <dbReference type="WBParaSite" id="HCON_00128590-00001"/>
    </source>
</evidence>
<dbReference type="Pfam" id="PF10317">
    <property type="entry name" value="7TM_GPCR_Srd"/>
    <property type="match status" value="1"/>
</dbReference>
<dbReference type="WBParaSite" id="HCON_00128590-00001">
    <property type="protein sequence ID" value="HCON_00128590-00001"/>
    <property type="gene ID" value="HCON_00128590"/>
</dbReference>
<organism evidence="2 3">
    <name type="scientific">Haemonchus contortus</name>
    <name type="common">Barber pole worm</name>
    <dbReference type="NCBI Taxonomy" id="6289"/>
    <lineage>
        <taxon>Eukaryota</taxon>
        <taxon>Metazoa</taxon>
        <taxon>Ecdysozoa</taxon>
        <taxon>Nematoda</taxon>
        <taxon>Chromadorea</taxon>
        <taxon>Rhabditida</taxon>
        <taxon>Rhabditina</taxon>
        <taxon>Rhabditomorpha</taxon>
        <taxon>Strongyloidea</taxon>
        <taxon>Trichostrongylidae</taxon>
        <taxon>Haemonchus</taxon>
    </lineage>
</organism>
<protein>
    <submittedName>
        <fullName evidence="3">G protein-coupled receptor</fullName>
    </submittedName>
</protein>
<feature type="transmembrane region" description="Helical" evidence="1">
    <location>
        <begin position="139"/>
        <end position="164"/>
    </location>
</feature>
<dbReference type="AlphaFoldDB" id="A0A7I4YPM5"/>
<feature type="transmembrane region" description="Helical" evidence="1">
    <location>
        <begin position="17"/>
        <end position="42"/>
    </location>
</feature>
<feature type="transmembrane region" description="Helical" evidence="1">
    <location>
        <begin position="204"/>
        <end position="226"/>
    </location>
</feature>
<proteinExistence type="predicted"/>
<feature type="transmembrane region" description="Helical" evidence="1">
    <location>
        <begin position="85"/>
        <end position="118"/>
    </location>
</feature>
<keyword evidence="2" id="KW-1185">Reference proteome</keyword>
<reference evidence="3" key="1">
    <citation type="submission" date="2020-12" db="UniProtKB">
        <authorList>
            <consortium name="WormBaseParasite"/>
        </authorList>
    </citation>
    <scope>IDENTIFICATION</scope>
    <source>
        <strain evidence="3">MHco3</strain>
    </source>
</reference>
<name>A0A7I4YPM5_HAECO</name>
<keyword evidence="1" id="KW-1133">Transmembrane helix</keyword>
<keyword evidence="1" id="KW-0812">Transmembrane</keyword>
<accession>A0A7I4YPM5</accession>
<dbReference type="OrthoDB" id="5830127at2759"/>
<feature type="transmembrane region" description="Helical" evidence="1">
    <location>
        <begin position="284"/>
        <end position="309"/>
    </location>
</feature>
<sequence>PAPSTKKGVLLQFTMSAFVFVEVCSYICAPFSVASNALLLMIVRNVTSRQLNAYKLPLAMLAFTGIVLSATFLLCQPCVLLHEDVILIVLLGPVIFIHPIIASICFVFLQAALILWTIQIASPLFFKMLARKEKGAVKWQVGSIVLTLAMTWLLLIVPIVVFSFESHEEIHEREGIYERIVKGQTGFDWIPSYLVYKLNAIGKVWLILLVLVCSVGCIAVAVSAVLSSSLMRLNAKLSKWATYPSVGFGQIANTARLNACSLMLLVLAPLWIFMIFAVSGQPTFSYSIPLFLGCAFLPIFNAYFVLFNIRAFRKALSKMMSFKTKPIVTVSHVSSDP</sequence>
<dbReference type="Proteomes" id="UP000025227">
    <property type="component" value="Unplaced"/>
</dbReference>